<organism evidence="1 2">
    <name type="scientific">Niabella ginsenosidivorans</name>
    <dbReference type="NCBI Taxonomy" id="1176587"/>
    <lineage>
        <taxon>Bacteria</taxon>
        <taxon>Pseudomonadati</taxon>
        <taxon>Bacteroidota</taxon>
        <taxon>Chitinophagia</taxon>
        <taxon>Chitinophagales</taxon>
        <taxon>Chitinophagaceae</taxon>
        <taxon>Niabella</taxon>
    </lineage>
</organism>
<dbReference type="AlphaFoldDB" id="A0A1A9I4B8"/>
<dbReference type="Gene3D" id="3.60.40.10">
    <property type="entry name" value="PPM-type phosphatase domain"/>
    <property type="match status" value="1"/>
</dbReference>
<gene>
    <name evidence="1" type="ORF">A8C56_10845</name>
</gene>
<dbReference type="KEGG" id="nia:A8C56_10845"/>
<dbReference type="SUPFAM" id="SSF81606">
    <property type="entry name" value="PP2C-like"/>
    <property type="match status" value="1"/>
</dbReference>
<proteinExistence type="predicted"/>
<dbReference type="EMBL" id="CP015772">
    <property type="protein sequence ID" value="ANH81414.1"/>
    <property type="molecule type" value="Genomic_DNA"/>
</dbReference>
<dbReference type="STRING" id="1176587.A8C56_10845"/>
<accession>A0A1A9I4B8</accession>
<evidence type="ECO:0000313" key="2">
    <source>
        <dbReference type="Proteomes" id="UP000077667"/>
    </source>
</evidence>
<evidence type="ECO:0008006" key="3">
    <source>
        <dbReference type="Google" id="ProtNLM"/>
    </source>
</evidence>
<reference evidence="1 2" key="1">
    <citation type="submission" date="2016-05" db="EMBL/GenBank/DDBJ databases">
        <title>Niabella ginsenosidivorans BS26 whole genome sequencing.</title>
        <authorList>
            <person name="Im W.T."/>
            <person name="Siddiqi M.Z."/>
        </authorList>
    </citation>
    <scope>NUCLEOTIDE SEQUENCE [LARGE SCALE GENOMIC DNA]</scope>
    <source>
        <strain evidence="1 2">BS26</strain>
    </source>
</reference>
<name>A0A1A9I4B8_9BACT</name>
<dbReference type="Proteomes" id="UP000077667">
    <property type="component" value="Chromosome"/>
</dbReference>
<dbReference type="InterPro" id="IPR036457">
    <property type="entry name" value="PPM-type-like_dom_sf"/>
</dbReference>
<protein>
    <recommendedName>
        <fullName evidence="3">PPM-type phosphatase domain-containing protein</fullName>
    </recommendedName>
</protein>
<keyword evidence="2" id="KW-1185">Reference proteome</keyword>
<sequence>MKNMLVQALGSDMKLVPQLLRKGIAVQPGDCFLLCSDGVYNVLNNREIQALMEIADLHFALESLSALAYKRKAADNFTAVLLHFKQLQANEIANTKELTARV</sequence>
<evidence type="ECO:0000313" key="1">
    <source>
        <dbReference type="EMBL" id="ANH81414.1"/>
    </source>
</evidence>